<dbReference type="AlphaFoldDB" id="A0A1E4TN84"/>
<evidence type="ECO:0000313" key="2">
    <source>
        <dbReference type="Proteomes" id="UP000094236"/>
    </source>
</evidence>
<dbReference type="Proteomes" id="UP000094236">
    <property type="component" value="Unassembled WGS sequence"/>
</dbReference>
<dbReference type="EMBL" id="KV454018">
    <property type="protein sequence ID" value="ODV93220.1"/>
    <property type="molecule type" value="Genomic_DNA"/>
</dbReference>
<organism evidence="1 2">
    <name type="scientific">Pachysolen tannophilus NRRL Y-2460</name>
    <dbReference type="NCBI Taxonomy" id="669874"/>
    <lineage>
        <taxon>Eukaryota</taxon>
        <taxon>Fungi</taxon>
        <taxon>Dikarya</taxon>
        <taxon>Ascomycota</taxon>
        <taxon>Saccharomycotina</taxon>
        <taxon>Pichiomycetes</taxon>
        <taxon>Pachysolenaceae</taxon>
        <taxon>Pachysolen</taxon>
    </lineage>
</organism>
<proteinExistence type="predicted"/>
<protein>
    <submittedName>
        <fullName evidence="1">Uncharacterized protein</fullName>
    </submittedName>
</protein>
<sequence>MIISLLIGASNKFNNTTTVTANSNNNNGITSKIIDDLIVPMVDSLHYSYTSRCYLKTFSLRSLIIIGELFITLTESNQFYNHSNLNNSFYCEEAVTLFNKVIDNNLIDNLNKSYLMERISYVYDNYYYLSPATIKQRTEIMTTMTTEEQDQQVPNFLKKNYEKENYEILGFTRHRKSELWFKLAIRQFEEIKI</sequence>
<dbReference type="OrthoDB" id="203724at2759"/>
<name>A0A1E4TN84_PACTA</name>
<gene>
    <name evidence="1" type="ORF">PACTADRAFT_5004</name>
</gene>
<accession>A0A1E4TN84</accession>
<keyword evidence="2" id="KW-1185">Reference proteome</keyword>
<reference evidence="2" key="1">
    <citation type="submission" date="2016-05" db="EMBL/GenBank/DDBJ databases">
        <title>Comparative genomics of biotechnologically important yeasts.</title>
        <authorList>
            <consortium name="DOE Joint Genome Institute"/>
            <person name="Riley R."/>
            <person name="Haridas S."/>
            <person name="Wolfe K.H."/>
            <person name="Lopes M.R."/>
            <person name="Hittinger C.T."/>
            <person name="Goker M."/>
            <person name="Salamov A."/>
            <person name="Wisecaver J."/>
            <person name="Long T.M."/>
            <person name="Aerts A.L."/>
            <person name="Barry K."/>
            <person name="Choi C."/>
            <person name="Clum A."/>
            <person name="Coughlan A.Y."/>
            <person name="Deshpande S."/>
            <person name="Douglass A.P."/>
            <person name="Hanson S.J."/>
            <person name="Klenk H.-P."/>
            <person name="Labutti K."/>
            <person name="Lapidus A."/>
            <person name="Lindquist E."/>
            <person name="Lipzen A."/>
            <person name="Meier-Kolthoff J.P."/>
            <person name="Ohm R.A."/>
            <person name="Otillar R.P."/>
            <person name="Pangilinan J."/>
            <person name="Peng Y."/>
            <person name="Rokas A."/>
            <person name="Rosa C.A."/>
            <person name="Scheuner C."/>
            <person name="Sibirny A.A."/>
            <person name="Slot J.C."/>
            <person name="Stielow J.B."/>
            <person name="Sun H."/>
            <person name="Kurtzman C.P."/>
            <person name="Blackwell M."/>
            <person name="Grigoriev I.V."/>
            <person name="Jeffries T.W."/>
        </authorList>
    </citation>
    <scope>NUCLEOTIDE SEQUENCE [LARGE SCALE GENOMIC DNA]</scope>
    <source>
        <strain evidence="2">NRRL Y-2460</strain>
    </source>
</reference>
<evidence type="ECO:0000313" key="1">
    <source>
        <dbReference type="EMBL" id="ODV93220.1"/>
    </source>
</evidence>